<gene>
    <name evidence="9" type="ORF">SAMN02745674_00038</name>
</gene>
<evidence type="ECO:0000313" key="9">
    <source>
        <dbReference type="EMBL" id="SJZ54721.1"/>
    </source>
</evidence>
<feature type="transmembrane region" description="Helical" evidence="7">
    <location>
        <begin position="117"/>
        <end position="138"/>
    </location>
</feature>
<evidence type="ECO:0000256" key="2">
    <source>
        <dbReference type="ARBA" id="ARBA00008193"/>
    </source>
</evidence>
<feature type="transmembrane region" description="Helical" evidence="7">
    <location>
        <begin position="173"/>
        <end position="189"/>
    </location>
</feature>
<keyword evidence="5 7" id="KW-1133">Transmembrane helix</keyword>
<comment type="subcellular location">
    <subcellularLocation>
        <location evidence="1">Cell membrane</location>
        <topology evidence="1">Multi-pass membrane protein</topology>
    </subcellularLocation>
</comment>
<feature type="domain" description="Glycine transporter" evidence="8">
    <location>
        <begin position="7"/>
        <end position="79"/>
    </location>
</feature>
<evidence type="ECO:0000256" key="6">
    <source>
        <dbReference type="ARBA" id="ARBA00023136"/>
    </source>
</evidence>
<keyword evidence="3" id="KW-1003">Cell membrane</keyword>
<keyword evidence="4 7" id="KW-0812">Transmembrane</keyword>
<organism evidence="9 10">
    <name type="scientific">Lysobacter spongiicola DSM 21749</name>
    <dbReference type="NCBI Taxonomy" id="1122188"/>
    <lineage>
        <taxon>Bacteria</taxon>
        <taxon>Pseudomonadati</taxon>
        <taxon>Pseudomonadota</taxon>
        <taxon>Gammaproteobacteria</taxon>
        <taxon>Lysobacterales</taxon>
        <taxon>Lysobacteraceae</taxon>
        <taxon>Novilysobacter</taxon>
    </lineage>
</organism>
<accession>A0A1T4LJA6</accession>
<dbReference type="GO" id="GO:0005886">
    <property type="term" value="C:plasma membrane"/>
    <property type="evidence" value="ECO:0007669"/>
    <property type="project" value="UniProtKB-SubCell"/>
</dbReference>
<feature type="transmembrane region" description="Helical" evidence="7">
    <location>
        <begin position="32"/>
        <end position="52"/>
    </location>
</feature>
<dbReference type="STRING" id="1122188.SAMN02745674_00038"/>
<evidence type="ECO:0000313" key="10">
    <source>
        <dbReference type="Proteomes" id="UP000190061"/>
    </source>
</evidence>
<dbReference type="AlphaFoldDB" id="A0A1T4LJA6"/>
<dbReference type="InterPro" id="IPR005115">
    <property type="entry name" value="Gly_transporter"/>
</dbReference>
<proteinExistence type="inferred from homology"/>
<dbReference type="RefSeq" id="WP_078756713.1">
    <property type="nucleotide sequence ID" value="NZ_FUXP01000001.1"/>
</dbReference>
<feature type="transmembrane region" description="Helical" evidence="7">
    <location>
        <begin position="6"/>
        <end position="25"/>
    </location>
</feature>
<evidence type="ECO:0000256" key="4">
    <source>
        <dbReference type="ARBA" id="ARBA00022692"/>
    </source>
</evidence>
<comment type="similarity">
    <text evidence="2">Belongs to the UPF0126 family.</text>
</comment>
<feature type="domain" description="Glycine transporter" evidence="8">
    <location>
        <begin position="93"/>
        <end position="165"/>
    </location>
</feature>
<evidence type="ECO:0000259" key="8">
    <source>
        <dbReference type="Pfam" id="PF03458"/>
    </source>
</evidence>
<dbReference type="Proteomes" id="UP000190061">
    <property type="component" value="Unassembled WGS sequence"/>
</dbReference>
<dbReference type="EMBL" id="FUXP01000001">
    <property type="protein sequence ID" value="SJZ54721.1"/>
    <property type="molecule type" value="Genomic_DNA"/>
</dbReference>
<feature type="transmembrane region" description="Helical" evidence="7">
    <location>
        <begin position="64"/>
        <end position="81"/>
    </location>
</feature>
<dbReference type="PANTHER" id="PTHR30506:SF3">
    <property type="entry name" value="UPF0126 INNER MEMBRANE PROTEIN YADS-RELATED"/>
    <property type="match status" value="1"/>
</dbReference>
<evidence type="ECO:0000256" key="3">
    <source>
        <dbReference type="ARBA" id="ARBA00022475"/>
    </source>
</evidence>
<dbReference type="OrthoDB" id="9791874at2"/>
<dbReference type="Pfam" id="PF03458">
    <property type="entry name" value="Gly_transporter"/>
    <property type="match status" value="2"/>
</dbReference>
<protein>
    <submittedName>
        <fullName evidence="9">Uncharacterized membrane protein YeiH</fullName>
    </submittedName>
</protein>
<evidence type="ECO:0000256" key="1">
    <source>
        <dbReference type="ARBA" id="ARBA00004651"/>
    </source>
</evidence>
<name>A0A1T4LJA6_9GAMM</name>
<keyword evidence="10" id="KW-1185">Reference proteome</keyword>
<evidence type="ECO:0000256" key="7">
    <source>
        <dbReference type="SAM" id="Phobius"/>
    </source>
</evidence>
<evidence type="ECO:0000256" key="5">
    <source>
        <dbReference type="ARBA" id="ARBA00022989"/>
    </source>
</evidence>
<keyword evidence="6 7" id="KW-0472">Membrane</keyword>
<reference evidence="9 10" key="1">
    <citation type="submission" date="2017-02" db="EMBL/GenBank/DDBJ databases">
        <authorList>
            <person name="Peterson S.W."/>
        </authorList>
    </citation>
    <scope>NUCLEOTIDE SEQUENCE [LARGE SCALE GENOMIC DNA]</scope>
    <source>
        <strain evidence="9 10">DSM 21749</strain>
    </source>
</reference>
<dbReference type="PANTHER" id="PTHR30506">
    <property type="entry name" value="INNER MEMBRANE PROTEIN"/>
    <property type="match status" value="1"/>
</dbReference>
<sequence length="205" mass="21277">MDLFLLVLDLLGTFVFAISGATVGVRNRLDLFGVLVLSFAAATSGGIARDVLIGATPPVALVNWHYLAVACVAGLVTFHRYADIERLRNPVQLFDAMGLALFAVSGATKALEFGLGPVSATLLGMLTGIGGGIARDMLVARTPVVLQADLYAVAAMAGAAVVVAGHWLALPEAAVAVAGALICFGLRYMSIRHGWGLPVAQHRDP</sequence>
<feature type="transmembrane region" description="Helical" evidence="7">
    <location>
        <begin position="150"/>
        <end position="167"/>
    </location>
</feature>